<evidence type="ECO:0000256" key="2">
    <source>
        <dbReference type="ARBA" id="ARBA00022741"/>
    </source>
</evidence>
<evidence type="ECO:0000256" key="4">
    <source>
        <dbReference type="ARBA" id="ARBA00022840"/>
    </source>
</evidence>
<dbReference type="Gene3D" id="1.10.510.10">
    <property type="entry name" value="Transferase(Phosphotransferase) domain 1"/>
    <property type="match status" value="1"/>
</dbReference>
<feature type="region of interest" description="Disordered" evidence="5">
    <location>
        <begin position="679"/>
        <end position="701"/>
    </location>
</feature>
<organism evidence="7 8">
    <name type="scientific">Paracoccus aminophilus JCM 7686</name>
    <dbReference type="NCBI Taxonomy" id="1367847"/>
    <lineage>
        <taxon>Bacteria</taxon>
        <taxon>Pseudomonadati</taxon>
        <taxon>Pseudomonadota</taxon>
        <taxon>Alphaproteobacteria</taxon>
        <taxon>Rhodobacterales</taxon>
        <taxon>Paracoccaceae</taxon>
        <taxon>Paracoccus</taxon>
    </lineage>
</organism>
<dbReference type="GO" id="GO:0004674">
    <property type="term" value="F:protein serine/threonine kinase activity"/>
    <property type="evidence" value="ECO:0007669"/>
    <property type="project" value="UniProtKB-KW"/>
</dbReference>
<evidence type="ECO:0000313" key="7">
    <source>
        <dbReference type="EMBL" id="AGT11469.1"/>
    </source>
</evidence>
<dbReference type="EC" id="2.7.11.1" evidence="7"/>
<feature type="region of interest" description="Disordered" evidence="5">
    <location>
        <begin position="445"/>
        <end position="464"/>
    </location>
</feature>
<dbReference type="InterPro" id="IPR000719">
    <property type="entry name" value="Prot_kinase_dom"/>
</dbReference>
<dbReference type="KEGG" id="pami:JCM7686_pAMI6p139"/>
<proteinExistence type="predicted"/>
<dbReference type="PATRIC" id="fig|1367847.3.peg.4451"/>
<evidence type="ECO:0000313" key="8">
    <source>
        <dbReference type="Proteomes" id="UP000015480"/>
    </source>
</evidence>
<keyword evidence="7" id="KW-0723">Serine/threonine-protein kinase</keyword>
<accession>S5XVC7</accession>
<reference evidence="7 8" key="1">
    <citation type="journal article" date="2014" name="BMC Genomics">
        <title>Architecture and functions of a multipartite genome of the methylotrophic bacterium Paracoccus aminophilus JCM 7686, containing primary and secondary chromids.</title>
        <authorList>
            <person name="Dziewit L."/>
            <person name="Czarnecki J."/>
            <person name="Wibberg D."/>
            <person name="Radlinska M."/>
            <person name="Mrozek P."/>
            <person name="Szymczak M."/>
            <person name="Schluter A."/>
            <person name="Puhler A."/>
            <person name="Bartosik D."/>
        </authorList>
    </citation>
    <scope>NUCLEOTIDE SEQUENCE [LARGE SCALE GENOMIC DNA]</scope>
    <source>
        <strain evidence="7">JCM 7686</strain>
        <plasmid evidence="8">Plasmid pAMI6</plasmid>
    </source>
</reference>
<name>S5XVC7_PARAH</name>
<dbReference type="PROSITE" id="PS50011">
    <property type="entry name" value="PROTEIN_KINASE_DOM"/>
    <property type="match status" value="1"/>
</dbReference>
<feature type="domain" description="Protein kinase" evidence="6">
    <location>
        <begin position="91"/>
        <end position="351"/>
    </location>
</feature>
<keyword evidence="2" id="KW-0547">Nucleotide-binding</keyword>
<dbReference type="EMBL" id="CP006654">
    <property type="protein sequence ID" value="AGT11469.1"/>
    <property type="molecule type" value="Genomic_DNA"/>
</dbReference>
<dbReference type="Pfam" id="PF00069">
    <property type="entry name" value="Pkinase"/>
    <property type="match status" value="1"/>
</dbReference>
<protein>
    <submittedName>
        <fullName evidence="7">Serine/threonine protein kinase</fullName>
        <ecNumber evidence="7">2.7.11.1</ecNumber>
    </submittedName>
</protein>
<sequence length="701" mass="73236">MSQPEDDPKTGTSPPAAQPPSPDPSHDDRTRIALPAATDAAEPTRIASAGPATPTPDAEADRTRFAAHPPELPPESPAQIVKPGTVINDNYRILETISAGGMGEVYRGENLFTGDPVAVKVILPNLARDQAIIDLFRGEARILVQMRDDAIVRYHNFVRDRGLDRYCLIMEYVEGQHLWDFVKSRGPLSAAEALILLRRLGHGLAEAHARGITHRDLSPDNVILRDDQLDQAVLIDFGIARSTELGDGLGGRFAGKFKYIAPEQLGHARGVIGPQADVYGLALMITAAVRGTALDMGSSVVEASETRRRIPDLTGIPHEIYPLLQHMLEPDPAARPESMEAILRILDDPTHLPARYRLPLWESGEAGAVAPAETTGTSGLLTGSLGGELASASPFATIAAEQAGTAPAERKTSRGMLYSGLIVAALVAAGGGFYAMRGAAPSDLPPGPTGAGADSPTETIALPARDPASRDGFLAEQPLPACSYAARIVKGVDAGKIGTLADGPRDFTALQTAYSGKFSSNPALVEGLVSNAQCPAVEFLHMLSGREAAPPALSLDELVVTSGGEASGRIRDLAGRSLWLFLVSPKGGIYDLSKIVTAEADGSFTFTFGISLAPDETGPQPQLLLALASDKPLASVAAAPAGSTAARLLPFALDEIRAGGGKAAVDVARFEVAAVATADGPVNEPARAPQEDASAASVTEN</sequence>
<dbReference type="Proteomes" id="UP000015480">
    <property type="component" value="Plasmid pAMI6"/>
</dbReference>
<dbReference type="InterPro" id="IPR008266">
    <property type="entry name" value="Tyr_kinase_AS"/>
</dbReference>
<feature type="region of interest" description="Disordered" evidence="5">
    <location>
        <begin position="1"/>
        <end position="62"/>
    </location>
</feature>
<dbReference type="RefSeq" id="WP_020953240.1">
    <property type="nucleotide sequence ID" value="NC_022044.1"/>
</dbReference>
<dbReference type="HOGENOM" id="CLU_016005_0_0_5"/>
<dbReference type="CDD" id="cd14014">
    <property type="entry name" value="STKc_PknB_like"/>
    <property type="match status" value="1"/>
</dbReference>
<gene>
    <name evidence="7" type="ORF">JCM7686_pAMI6p139</name>
</gene>
<keyword evidence="3 7" id="KW-0418">Kinase</keyword>
<evidence type="ECO:0000259" key="6">
    <source>
        <dbReference type="PROSITE" id="PS50011"/>
    </source>
</evidence>
<dbReference type="SUPFAM" id="SSF56112">
    <property type="entry name" value="Protein kinase-like (PK-like)"/>
    <property type="match status" value="1"/>
</dbReference>
<dbReference type="AlphaFoldDB" id="S5XVC7"/>
<evidence type="ECO:0000256" key="5">
    <source>
        <dbReference type="SAM" id="MobiDB-lite"/>
    </source>
</evidence>
<dbReference type="Gene3D" id="3.30.200.20">
    <property type="entry name" value="Phosphorylase Kinase, domain 1"/>
    <property type="match status" value="1"/>
</dbReference>
<dbReference type="PANTHER" id="PTHR43289">
    <property type="entry name" value="MITOGEN-ACTIVATED PROTEIN KINASE KINASE KINASE 20-RELATED"/>
    <property type="match status" value="1"/>
</dbReference>
<keyword evidence="8" id="KW-1185">Reference proteome</keyword>
<keyword evidence="4" id="KW-0067">ATP-binding</keyword>
<dbReference type="PROSITE" id="PS00109">
    <property type="entry name" value="PROTEIN_KINASE_TYR"/>
    <property type="match status" value="1"/>
</dbReference>
<dbReference type="GO" id="GO:0005524">
    <property type="term" value="F:ATP binding"/>
    <property type="evidence" value="ECO:0007669"/>
    <property type="project" value="UniProtKB-KW"/>
</dbReference>
<dbReference type="InterPro" id="IPR011009">
    <property type="entry name" value="Kinase-like_dom_sf"/>
</dbReference>
<keyword evidence="7" id="KW-0614">Plasmid</keyword>
<dbReference type="PANTHER" id="PTHR43289:SF34">
    <property type="entry name" value="SERINE_THREONINE-PROTEIN KINASE YBDM-RELATED"/>
    <property type="match status" value="1"/>
</dbReference>
<geneLocation type="plasmid" evidence="7 8">
    <name>pAMI6</name>
</geneLocation>
<dbReference type="OrthoDB" id="9801841at2"/>
<evidence type="ECO:0000256" key="3">
    <source>
        <dbReference type="ARBA" id="ARBA00022777"/>
    </source>
</evidence>
<keyword evidence="1 7" id="KW-0808">Transferase</keyword>
<evidence type="ECO:0000256" key="1">
    <source>
        <dbReference type="ARBA" id="ARBA00022679"/>
    </source>
</evidence>